<reference evidence="4" key="1">
    <citation type="journal article" date="2014" name="Int. J. Syst. Evol. Microbiol.">
        <title>Complete genome sequence of Corynebacterium casei LMG S-19264T (=DSM 44701T), isolated from a smear-ripened cheese.</title>
        <authorList>
            <consortium name="US DOE Joint Genome Institute (JGI-PGF)"/>
            <person name="Walter F."/>
            <person name="Albersmeier A."/>
            <person name="Kalinowski J."/>
            <person name="Ruckert C."/>
        </authorList>
    </citation>
    <scope>NUCLEOTIDE SEQUENCE</scope>
    <source>
        <strain evidence="4">JCM 4369</strain>
    </source>
</reference>
<accession>A0A918IE27</accession>
<dbReference type="AlphaFoldDB" id="A0A918IE27"/>
<dbReference type="Proteomes" id="UP000618795">
    <property type="component" value="Unassembled WGS sequence"/>
</dbReference>
<gene>
    <name evidence="4" type="ORF">GCM10010260_49970</name>
</gene>
<name>A0A918IE27_9ACTN</name>
<dbReference type="NCBIfam" id="TIGR00377">
    <property type="entry name" value="ant_ant_sig"/>
    <property type="match status" value="1"/>
</dbReference>
<evidence type="ECO:0000313" key="5">
    <source>
        <dbReference type="Proteomes" id="UP000618795"/>
    </source>
</evidence>
<dbReference type="Gene3D" id="3.30.750.24">
    <property type="entry name" value="STAS domain"/>
    <property type="match status" value="1"/>
</dbReference>
<dbReference type="PROSITE" id="PS50801">
    <property type="entry name" value="STAS"/>
    <property type="match status" value="1"/>
</dbReference>
<dbReference type="InterPro" id="IPR003658">
    <property type="entry name" value="Anti-sigma_ant"/>
</dbReference>
<comment type="similarity">
    <text evidence="1 2">Belongs to the anti-sigma-factor antagonist family.</text>
</comment>
<protein>
    <recommendedName>
        <fullName evidence="2">Anti-sigma factor antagonist</fullName>
    </recommendedName>
</protein>
<dbReference type="PANTHER" id="PTHR33495:SF2">
    <property type="entry name" value="ANTI-SIGMA FACTOR ANTAGONIST TM_1081-RELATED"/>
    <property type="match status" value="1"/>
</dbReference>
<reference evidence="4" key="2">
    <citation type="submission" date="2020-09" db="EMBL/GenBank/DDBJ databases">
        <authorList>
            <person name="Sun Q."/>
            <person name="Ohkuma M."/>
        </authorList>
    </citation>
    <scope>NUCLEOTIDE SEQUENCE</scope>
    <source>
        <strain evidence="4">JCM 4369</strain>
    </source>
</reference>
<dbReference type="InterPro" id="IPR002645">
    <property type="entry name" value="STAS_dom"/>
</dbReference>
<feature type="domain" description="STAS" evidence="3">
    <location>
        <begin position="13"/>
        <end position="124"/>
    </location>
</feature>
<evidence type="ECO:0000313" key="4">
    <source>
        <dbReference type="EMBL" id="GGV06409.1"/>
    </source>
</evidence>
<evidence type="ECO:0000256" key="2">
    <source>
        <dbReference type="RuleBase" id="RU003749"/>
    </source>
</evidence>
<proteinExistence type="inferred from homology"/>
<comment type="caution">
    <text evidence="4">The sequence shown here is derived from an EMBL/GenBank/DDBJ whole genome shotgun (WGS) entry which is preliminary data.</text>
</comment>
<sequence length="126" mass="13611">MDSDDRREEHTKLRVSLGRHGGWTVASLAGEIDLLTVPGLRARLGDLLADHGGRPRVIIDLGAVTFCDAHGLSALIGVHHTAARRGGTVRLVVPQGRVRTILRITRPTHNLQVHDTLNDALTVDPA</sequence>
<keyword evidence="5" id="KW-1185">Reference proteome</keyword>
<dbReference type="GO" id="GO:0043856">
    <property type="term" value="F:anti-sigma factor antagonist activity"/>
    <property type="evidence" value="ECO:0007669"/>
    <property type="project" value="InterPro"/>
</dbReference>
<evidence type="ECO:0000256" key="1">
    <source>
        <dbReference type="ARBA" id="ARBA00009013"/>
    </source>
</evidence>
<dbReference type="InterPro" id="IPR036513">
    <property type="entry name" value="STAS_dom_sf"/>
</dbReference>
<dbReference type="RefSeq" id="WP_191875741.1">
    <property type="nucleotide sequence ID" value="NZ_BMTD01000011.1"/>
</dbReference>
<dbReference type="PANTHER" id="PTHR33495">
    <property type="entry name" value="ANTI-SIGMA FACTOR ANTAGONIST TM_1081-RELATED-RELATED"/>
    <property type="match status" value="1"/>
</dbReference>
<dbReference type="EMBL" id="BMTD01000011">
    <property type="protein sequence ID" value="GGV06409.1"/>
    <property type="molecule type" value="Genomic_DNA"/>
</dbReference>
<dbReference type="SUPFAM" id="SSF52091">
    <property type="entry name" value="SpoIIaa-like"/>
    <property type="match status" value="1"/>
</dbReference>
<dbReference type="CDD" id="cd07043">
    <property type="entry name" value="STAS_anti-anti-sigma_factors"/>
    <property type="match status" value="1"/>
</dbReference>
<dbReference type="Pfam" id="PF01740">
    <property type="entry name" value="STAS"/>
    <property type="match status" value="1"/>
</dbReference>
<evidence type="ECO:0000259" key="3">
    <source>
        <dbReference type="PROSITE" id="PS50801"/>
    </source>
</evidence>
<organism evidence="4 5">
    <name type="scientific">Streptomyces filipinensis</name>
    <dbReference type="NCBI Taxonomy" id="66887"/>
    <lineage>
        <taxon>Bacteria</taxon>
        <taxon>Bacillati</taxon>
        <taxon>Actinomycetota</taxon>
        <taxon>Actinomycetes</taxon>
        <taxon>Kitasatosporales</taxon>
        <taxon>Streptomycetaceae</taxon>
        <taxon>Streptomyces</taxon>
    </lineage>
</organism>